<dbReference type="Pfam" id="PF20455">
    <property type="entry name" value="DUF6708"/>
    <property type="match status" value="1"/>
</dbReference>
<protein>
    <recommendedName>
        <fullName evidence="2">DUF6708 domain-containing protein</fullName>
    </recommendedName>
</protein>
<name>A0A2W7NWB8_9BURK</name>
<dbReference type="InterPro" id="IPR046554">
    <property type="entry name" value="DUF6708"/>
</dbReference>
<reference evidence="3" key="1">
    <citation type="submission" date="2018-06" db="EMBL/GenBank/DDBJ databases">
        <title>Genomic Encyclopedia of Type Strains, Phase IV (KMG-V): Genome sequencing to study the core and pangenomes of soil and plant-associated prokaryotes.</title>
        <authorList>
            <person name="Whitman W."/>
        </authorList>
    </citation>
    <scope>NUCLEOTIDE SEQUENCE [LARGE SCALE GENOMIC DNA]</scope>
    <source>
        <strain evidence="3">MLR2-44</strain>
    </source>
</reference>
<organism evidence="3 4">
    <name type="scientific">Cupriavidus phytorum</name>
    <dbReference type="NCBI Taxonomy" id="3024399"/>
    <lineage>
        <taxon>Bacteria</taxon>
        <taxon>Pseudomonadati</taxon>
        <taxon>Pseudomonadota</taxon>
        <taxon>Betaproteobacteria</taxon>
        <taxon>Burkholderiales</taxon>
        <taxon>Burkholderiaceae</taxon>
        <taxon>Cupriavidus</taxon>
    </lineage>
</organism>
<dbReference type="Proteomes" id="UP000249638">
    <property type="component" value="Unassembled WGS sequence"/>
</dbReference>
<keyword evidence="1" id="KW-1133">Transmembrane helix</keyword>
<evidence type="ECO:0000259" key="2">
    <source>
        <dbReference type="Pfam" id="PF20455"/>
    </source>
</evidence>
<keyword evidence="4" id="KW-1185">Reference proteome</keyword>
<feature type="domain" description="DUF6708" evidence="2">
    <location>
        <begin position="135"/>
        <end position="273"/>
    </location>
</feature>
<comment type="caution">
    <text evidence="3">The sequence shown here is derived from an EMBL/GenBank/DDBJ whole genome shotgun (WGS) entry which is preliminary data.</text>
</comment>
<sequence length="379" mass="43276">MFGREYEYIRARRKSIAKGRELLNIDGQRRWRVEQAGAAEGVFIPGRCAYAQNDAYLELANPGFSVQSLVASWALLVLLACLFTLWMWYGLAIHPLVFGRIFFLGWSEAYESEMLPLLIGGWTLVLFVVVGCIFFVFMMFVGLGARTAFFGPLRGRIRFNRKTRKVYVLRPRYCGGNKVFEWDRLQAIFKPFPARMEQKVVRFHQAQPLALYHPPFAEDDPAAEGEDVIFIDSATSAYYPEAVAGLWEYIRRYMEYGPSIDVIPPKAPVTFQQIPRFLPPAYSTYCGMPSAAQCRLEMDVSLYLPLYMALVQSTCFWPRFPTAWESDSGMGEPEDRPVQTGAVMTAMVYRAEGKLSQADEVQFMKHWGTEEGLQEALAR</sequence>
<keyword evidence="1" id="KW-0472">Membrane</keyword>
<evidence type="ECO:0000313" key="3">
    <source>
        <dbReference type="EMBL" id="PZX26010.1"/>
    </source>
</evidence>
<gene>
    <name evidence="3" type="ORF">C7416_10780</name>
</gene>
<feature type="transmembrane region" description="Helical" evidence="1">
    <location>
        <begin position="73"/>
        <end position="97"/>
    </location>
</feature>
<accession>A0A2W7NWB8</accession>
<evidence type="ECO:0000256" key="1">
    <source>
        <dbReference type="SAM" id="Phobius"/>
    </source>
</evidence>
<dbReference type="EMBL" id="QKZN01000007">
    <property type="protein sequence ID" value="PZX26010.1"/>
    <property type="molecule type" value="Genomic_DNA"/>
</dbReference>
<keyword evidence="1" id="KW-0812">Transmembrane</keyword>
<feature type="transmembrane region" description="Helical" evidence="1">
    <location>
        <begin position="117"/>
        <end position="145"/>
    </location>
</feature>
<dbReference type="AlphaFoldDB" id="A0A2W7NWB8"/>
<proteinExistence type="predicted"/>
<evidence type="ECO:0000313" key="4">
    <source>
        <dbReference type="Proteomes" id="UP000249638"/>
    </source>
</evidence>